<evidence type="ECO:0000313" key="4">
    <source>
        <dbReference type="Proteomes" id="UP000295832"/>
    </source>
</evidence>
<dbReference type="Gene3D" id="1.10.260.40">
    <property type="entry name" value="lambda repressor-like DNA-binding domains"/>
    <property type="match status" value="1"/>
</dbReference>
<comment type="caution">
    <text evidence="3">The sequence shown here is derived from an EMBL/GenBank/DDBJ whole genome shotgun (WGS) entry which is preliminary data.</text>
</comment>
<evidence type="ECO:0000259" key="2">
    <source>
        <dbReference type="PROSITE" id="PS50943"/>
    </source>
</evidence>
<sequence>MKEDKKREILIKLRKKHDLTQKEIAAMLGISHQFYSSIERKERNPTLKLAKEIADLFNTTIENIFFNHSRRVLKNRTTQKAS</sequence>
<dbReference type="SMART" id="SM00530">
    <property type="entry name" value="HTH_XRE"/>
    <property type="match status" value="1"/>
</dbReference>
<organism evidence="3 4">
    <name type="scientific">Orenia marismortui</name>
    <dbReference type="NCBI Taxonomy" id="46469"/>
    <lineage>
        <taxon>Bacteria</taxon>
        <taxon>Bacillati</taxon>
        <taxon>Bacillota</taxon>
        <taxon>Clostridia</taxon>
        <taxon>Halanaerobiales</taxon>
        <taxon>Halobacteroidaceae</taxon>
        <taxon>Orenia</taxon>
    </lineage>
</organism>
<dbReference type="RefSeq" id="WP_134116102.1">
    <property type="nucleotide sequence ID" value="NZ_SOEG01000008.1"/>
</dbReference>
<dbReference type="PANTHER" id="PTHR46558:SF4">
    <property type="entry name" value="DNA-BIDING PHAGE PROTEIN"/>
    <property type="match status" value="1"/>
</dbReference>
<gene>
    <name evidence="3" type="ORF">C7959_108100</name>
</gene>
<proteinExistence type="predicted"/>
<dbReference type="GO" id="GO:0003677">
    <property type="term" value="F:DNA binding"/>
    <property type="evidence" value="ECO:0007669"/>
    <property type="project" value="UniProtKB-KW"/>
</dbReference>
<protein>
    <submittedName>
        <fullName evidence="3">Putative transcriptional regulator</fullName>
    </submittedName>
</protein>
<dbReference type="AlphaFoldDB" id="A0A4R8HA47"/>
<feature type="domain" description="HTH cro/C1-type" evidence="2">
    <location>
        <begin position="10"/>
        <end position="64"/>
    </location>
</feature>
<keyword evidence="4" id="KW-1185">Reference proteome</keyword>
<dbReference type="CDD" id="cd00093">
    <property type="entry name" value="HTH_XRE"/>
    <property type="match status" value="1"/>
</dbReference>
<reference evidence="3 4" key="1">
    <citation type="submission" date="2019-03" db="EMBL/GenBank/DDBJ databases">
        <title>Subsurface microbial communities from deep shales in Ohio and West Virginia, USA.</title>
        <authorList>
            <person name="Wrighton K."/>
        </authorList>
    </citation>
    <scope>NUCLEOTIDE SEQUENCE [LARGE SCALE GENOMIC DNA]</scope>
    <source>
        <strain evidence="3 4">MSL 6dP</strain>
    </source>
</reference>
<dbReference type="EMBL" id="SOEG01000008">
    <property type="protein sequence ID" value="TDX52178.1"/>
    <property type="molecule type" value="Genomic_DNA"/>
</dbReference>
<keyword evidence="1" id="KW-0238">DNA-binding</keyword>
<dbReference type="InterPro" id="IPR001387">
    <property type="entry name" value="Cro/C1-type_HTH"/>
</dbReference>
<dbReference type="InterPro" id="IPR010982">
    <property type="entry name" value="Lambda_DNA-bd_dom_sf"/>
</dbReference>
<dbReference type="PANTHER" id="PTHR46558">
    <property type="entry name" value="TRACRIPTIONAL REGULATORY PROTEIN-RELATED-RELATED"/>
    <property type="match status" value="1"/>
</dbReference>
<dbReference type="Pfam" id="PF01381">
    <property type="entry name" value="HTH_3"/>
    <property type="match status" value="1"/>
</dbReference>
<evidence type="ECO:0000313" key="3">
    <source>
        <dbReference type="EMBL" id="TDX52178.1"/>
    </source>
</evidence>
<dbReference type="PROSITE" id="PS50943">
    <property type="entry name" value="HTH_CROC1"/>
    <property type="match status" value="1"/>
</dbReference>
<evidence type="ECO:0000256" key="1">
    <source>
        <dbReference type="ARBA" id="ARBA00023125"/>
    </source>
</evidence>
<dbReference type="Proteomes" id="UP000295832">
    <property type="component" value="Unassembled WGS sequence"/>
</dbReference>
<accession>A0A4R8HA47</accession>
<name>A0A4R8HA47_9FIRM</name>
<dbReference type="SUPFAM" id="SSF47413">
    <property type="entry name" value="lambda repressor-like DNA-binding domains"/>
    <property type="match status" value="1"/>
</dbReference>